<gene>
    <name evidence="2" type="ORF">US86_C0001G0005</name>
</gene>
<dbReference type="GO" id="GO:0016757">
    <property type="term" value="F:glycosyltransferase activity"/>
    <property type="evidence" value="ECO:0007669"/>
    <property type="project" value="InterPro"/>
</dbReference>
<sequence>MPQSSEGKMNKVRSVGLPILKPVRVVMLSTYIPRKCGIATFTKDLANSINSLNPERVVEIIAMDNNGEESLDYPWEVKKVVRQHVQEDYLKAADYINNSIIDTLVVQHEYGIFGGKDGEYILDFVKRLKKPFVVILHTVLQSPSDNQRRVLQELSKKAKCLITMIPVATDILTSVYEIEEEKIEIIPHGTPDFALIFDNSRLKSPIGFKDKIVMSSVNLLDPNKGFENVIKAIPDIKKKYPNFVYLLIGQTHPGVIKKFGESYREGLIQLTKDLNIEENVVLINKYIPLEDLIKYILASDFYITPYKNMQQISSGALSYAIAAGKICMSTPYRYALENLSGGRGYLVQPEDSKDIAAAVLHALEHPKQIELIREKCYNSGRKMIWPRVAFLYLEKLVSFIPKSRRNTLVGRPNLDYIRFMTDAKGMLEHSAPDKIKYEEGYAVDDNARAMIVAILHKKYKLAEKYLNFVVSAEEEGKVHCDLSYEGQWVDEPDLGDFFGRAFWAACFAYRYGTTPLKNKSSELIIKLYPNLKNLKSLRPKASCLIGLCLLTEKDGSSLSLDLKQTQKMLANSLIDAYRMNSDVDWHWFEEILSYDNARLPQSLLMYSKIENDETAKEIGLSSLNFVIDNTYDIKDSCFKFIGSDGWFKKDGEKSTNNEQPIEAGATAEALVTAYLLTENHYYLQMAQIAFSWYFGNNSLRFPMVNFQKGSIYDGIGDMFQDEGVNLNQGAESVLSYHLGYFALELAINHCKDREINNNFHALHTSMRHIKSKRRFKFNLKSLLSFGMR</sequence>
<proteinExistence type="predicted"/>
<dbReference type="Gene3D" id="3.40.50.2000">
    <property type="entry name" value="Glycogen Phosphorylase B"/>
    <property type="match status" value="2"/>
</dbReference>
<comment type="caution">
    <text evidence="2">The sequence shown here is derived from an EMBL/GenBank/DDBJ whole genome shotgun (WGS) entry which is preliminary data.</text>
</comment>
<accession>A0A0G0JHB1</accession>
<name>A0A0G0JHB1_9BACT</name>
<organism evidence="2 3">
    <name type="scientific">Candidatus Daviesbacteria bacterium GW2011_GWA2_38_24</name>
    <dbReference type="NCBI Taxonomy" id="1618422"/>
    <lineage>
        <taxon>Bacteria</taxon>
        <taxon>Candidatus Daviesiibacteriota</taxon>
    </lineage>
</organism>
<keyword evidence="2" id="KW-0808">Transferase</keyword>
<dbReference type="Pfam" id="PF00534">
    <property type="entry name" value="Glycos_transf_1"/>
    <property type="match status" value="1"/>
</dbReference>
<evidence type="ECO:0000313" key="2">
    <source>
        <dbReference type="EMBL" id="KKQ67078.1"/>
    </source>
</evidence>
<dbReference type="GO" id="GO:0005975">
    <property type="term" value="P:carbohydrate metabolic process"/>
    <property type="evidence" value="ECO:0007669"/>
    <property type="project" value="InterPro"/>
</dbReference>
<dbReference type="PANTHER" id="PTHR12526:SF572">
    <property type="entry name" value="BLL5144 PROTEIN"/>
    <property type="match status" value="1"/>
</dbReference>
<protein>
    <submittedName>
        <fullName evidence="2">Group 1 glycosyl transferase</fullName>
    </submittedName>
</protein>
<dbReference type="InterPro" id="IPR008928">
    <property type="entry name" value="6-hairpin_glycosidase_sf"/>
</dbReference>
<evidence type="ECO:0000313" key="3">
    <source>
        <dbReference type="Proteomes" id="UP000034235"/>
    </source>
</evidence>
<dbReference type="SUPFAM" id="SSF53756">
    <property type="entry name" value="UDP-Glycosyltransferase/glycogen phosphorylase"/>
    <property type="match status" value="1"/>
</dbReference>
<dbReference type="SUPFAM" id="SSF48208">
    <property type="entry name" value="Six-hairpin glycosidases"/>
    <property type="match status" value="1"/>
</dbReference>
<dbReference type="Proteomes" id="UP000034235">
    <property type="component" value="Unassembled WGS sequence"/>
</dbReference>
<dbReference type="InterPro" id="IPR001296">
    <property type="entry name" value="Glyco_trans_1"/>
</dbReference>
<dbReference type="AlphaFoldDB" id="A0A0G0JHB1"/>
<evidence type="ECO:0000259" key="1">
    <source>
        <dbReference type="Pfam" id="PF00534"/>
    </source>
</evidence>
<reference evidence="2 3" key="1">
    <citation type="journal article" date="2015" name="Nature">
        <title>rRNA introns, odd ribosomes, and small enigmatic genomes across a large radiation of phyla.</title>
        <authorList>
            <person name="Brown C.T."/>
            <person name="Hug L.A."/>
            <person name="Thomas B.C."/>
            <person name="Sharon I."/>
            <person name="Castelle C.J."/>
            <person name="Singh A."/>
            <person name="Wilkins M.J."/>
            <person name="Williams K.H."/>
            <person name="Banfield J.F."/>
        </authorList>
    </citation>
    <scope>NUCLEOTIDE SEQUENCE [LARGE SCALE GENOMIC DNA]</scope>
</reference>
<dbReference type="PATRIC" id="fig|1618422.5.peg.5"/>
<dbReference type="PANTHER" id="PTHR12526">
    <property type="entry name" value="GLYCOSYLTRANSFERASE"/>
    <property type="match status" value="1"/>
</dbReference>
<feature type="domain" description="Glycosyl transferase family 1" evidence="1">
    <location>
        <begin position="208"/>
        <end position="382"/>
    </location>
</feature>
<dbReference type="EMBL" id="LBUP01000001">
    <property type="protein sequence ID" value="KKQ67078.1"/>
    <property type="molecule type" value="Genomic_DNA"/>
</dbReference>